<sequence length="900" mass="100998">MDNKLPHYSRERLLGEGGMGKVYLAQDNQLQRQVAIKELTYQPKDEEVNHALQEARLLARVNHANIIQIYNVHDEGDHISLVMEYFNSKTLTQFQQEAYTTLVQKLDLLQQLSAGLAAAHKNDVIHCDLKPSNILVNDQGQLKITDFGIALLATNENKNSEPSASNSPLQFGSLLFMSPEQIKLQAVDYRSDIFSFGIIAYQLMVGSHPFAYGNNGGSATDVAKRICEHTPEHAKNLMLNAPSALTDLLMEMLVKPLEERTLTAQAIENRLQHIRTALLQAQISEEETIPLGGFPLPSVASNEYTQADNTVPLQQSHPSTPSDQNLLVAKNTVANWFQLSVKKIASVGLLCLFVIAVFWFGKAKDVETKQVVILKPTFAESSLMAPMQQNLVLSAVEDALRQAVINTKNMYLISQREVKAITKEYPDDLNKLRQAVGASDIISTTLECDNSRCKVSFSRLVVNEKASDNLSVKSEKNWLIPIDKFNVIFSTSQTQFVSLFPEESEINQSDLVQRPINENDYRDYIELYSQIKGAGNYSVETLDQLEALLVRSPYLYAAYGLFRETASNLYTDTRDKSQLKRVKLILQNSPPEYRYSVYHAIDSFYVAYKAKEHDIAQQQIIEAKNKGASNFVLSELNAILFFSKGQYQKAADTFEEAISLRPSTVLFYNLAFSYWRMGDLVKAEAALEQMLKIVPDNYRAKRLQANIWLLQGKLGLAISAYEKIVTSLNNGTDLTNLSLAYGLNKQYSKSLKSAQKALKQNPNHPVNLLNLADIEMILGHEKSAKFHYQQVISILIGKNEIKYLTNLAQAYGQLNQANLAIATLSKAQNLAPESGEVSYSSAIVYSLLNENSSAVHHVKAALKNNVGVVWFNLPWFDKLCDNEGFVLLMEQYQNSERCEN</sequence>
<dbReference type="InterPro" id="IPR019734">
    <property type="entry name" value="TPR_rpt"/>
</dbReference>
<evidence type="ECO:0000313" key="7">
    <source>
        <dbReference type="Proteomes" id="UP000029843"/>
    </source>
</evidence>
<evidence type="ECO:0000259" key="5">
    <source>
        <dbReference type="PROSITE" id="PS50011"/>
    </source>
</evidence>
<dbReference type="AlphaFoldDB" id="A0A099KBX0"/>
<dbReference type="SUPFAM" id="SSF56112">
    <property type="entry name" value="Protein kinase-like (PK-like)"/>
    <property type="match status" value="1"/>
</dbReference>
<dbReference type="InterPro" id="IPR053235">
    <property type="entry name" value="Ser_Thr_kinase"/>
</dbReference>
<dbReference type="PROSITE" id="PS50005">
    <property type="entry name" value="TPR"/>
    <property type="match status" value="1"/>
</dbReference>
<keyword evidence="6" id="KW-0723">Serine/threonine-protein kinase</keyword>
<reference evidence="6 7" key="1">
    <citation type="submission" date="2014-08" db="EMBL/GenBank/DDBJ databases">
        <title>Genomic and Phenotypic Diversity of Colwellia psychrerythraea strains from Disparate Marine Basins.</title>
        <authorList>
            <person name="Techtmann S.M."/>
            <person name="Stelling S.C."/>
            <person name="Utturkar S.M."/>
            <person name="Alshibli N."/>
            <person name="Harris A."/>
            <person name="Brown S.D."/>
            <person name="Hazen T.C."/>
        </authorList>
    </citation>
    <scope>NUCLEOTIDE SEQUENCE [LARGE SCALE GENOMIC DNA]</scope>
    <source>
        <strain evidence="6 7">ND2E</strain>
    </source>
</reference>
<protein>
    <submittedName>
        <fullName evidence="6">Serine/threonine protein kinase</fullName>
    </submittedName>
</protein>
<evidence type="ECO:0000256" key="1">
    <source>
        <dbReference type="ARBA" id="ARBA00022741"/>
    </source>
</evidence>
<dbReference type="InterPro" id="IPR008271">
    <property type="entry name" value="Ser/Thr_kinase_AS"/>
</dbReference>
<dbReference type="Gene3D" id="1.25.40.10">
    <property type="entry name" value="Tetratricopeptide repeat domain"/>
    <property type="match status" value="3"/>
</dbReference>
<keyword evidence="6" id="KW-0808">Transferase</keyword>
<proteinExistence type="predicted"/>
<feature type="domain" description="Protein kinase" evidence="5">
    <location>
        <begin position="8"/>
        <end position="276"/>
    </location>
</feature>
<name>A0A099KBX0_COLPS</name>
<feature type="binding site" evidence="4">
    <location>
        <position position="37"/>
    </location>
    <ligand>
        <name>ATP</name>
        <dbReference type="ChEBI" id="CHEBI:30616"/>
    </ligand>
</feature>
<dbReference type="PROSITE" id="PS00108">
    <property type="entry name" value="PROTEIN_KINASE_ST"/>
    <property type="match status" value="1"/>
</dbReference>
<dbReference type="RefSeq" id="WP_033095525.1">
    <property type="nucleotide sequence ID" value="NZ_JQED01000055.1"/>
</dbReference>
<dbReference type="PANTHER" id="PTHR24361">
    <property type="entry name" value="MITOGEN-ACTIVATED KINASE KINASE KINASE"/>
    <property type="match status" value="1"/>
</dbReference>
<dbReference type="SMART" id="SM00220">
    <property type="entry name" value="S_TKc"/>
    <property type="match status" value="1"/>
</dbReference>
<dbReference type="PROSITE" id="PS00107">
    <property type="entry name" value="PROTEIN_KINASE_ATP"/>
    <property type="match status" value="1"/>
</dbReference>
<dbReference type="GO" id="GO:0005524">
    <property type="term" value="F:ATP binding"/>
    <property type="evidence" value="ECO:0007669"/>
    <property type="project" value="UniProtKB-UniRule"/>
</dbReference>
<gene>
    <name evidence="6" type="ORF">ND2E_0475</name>
</gene>
<dbReference type="CDD" id="cd14014">
    <property type="entry name" value="STKc_PknB_like"/>
    <property type="match status" value="1"/>
</dbReference>
<evidence type="ECO:0000256" key="4">
    <source>
        <dbReference type="PROSITE-ProRule" id="PRU10141"/>
    </source>
</evidence>
<evidence type="ECO:0000256" key="3">
    <source>
        <dbReference type="PROSITE-ProRule" id="PRU00339"/>
    </source>
</evidence>
<feature type="repeat" description="TPR" evidence="3">
    <location>
        <begin position="664"/>
        <end position="697"/>
    </location>
</feature>
<organism evidence="6 7">
    <name type="scientific">Colwellia psychrerythraea</name>
    <name type="common">Vibrio psychroerythus</name>
    <dbReference type="NCBI Taxonomy" id="28229"/>
    <lineage>
        <taxon>Bacteria</taxon>
        <taxon>Pseudomonadati</taxon>
        <taxon>Pseudomonadota</taxon>
        <taxon>Gammaproteobacteria</taxon>
        <taxon>Alteromonadales</taxon>
        <taxon>Colwelliaceae</taxon>
        <taxon>Colwellia</taxon>
    </lineage>
</organism>
<dbReference type="Pfam" id="PF14559">
    <property type="entry name" value="TPR_19"/>
    <property type="match status" value="1"/>
</dbReference>
<dbReference type="Pfam" id="PF00069">
    <property type="entry name" value="Pkinase"/>
    <property type="match status" value="1"/>
</dbReference>
<dbReference type="InterPro" id="IPR000719">
    <property type="entry name" value="Prot_kinase_dom"/>
</dbReference>
<dbReference type="InterPro" id="IPR011990">
    <property type="entry name" value="TPR-like_helical_dom_sf"/>
</dbReference>
<keyword evidence="1 4" id="KW-0547">Nucleotide-binding</keyword>
<keyword evidence="2 4" id="KW-0067">ATP-binding</keyword>
<dbReference type="EMBL" id="JQED01000055">
    <property type="protein sequence ID" value="KGJ87068.1"/>
    <property type="molecule type" value="Genomic_DNA"/>
</dbReference>
<dbReference type="InterPro" id="IPR017441">
    <property type="entry name" value="Protein_kinase_ATP_BS"/>
</dbReference>
<dbReference type="SUPFAM" id="SSF48452">
    <property type="entry name" value="TPR-like"/>
    <property type="match status" value="2"/>
</dbReference>
<evidence type="ECO:0000313" key="6">
    <source>
        <dbReference type="EMBL" id="KGJ87068.1"/>
    </source>
</evidence>
<dbReference type="PATRIC" id="fig|28229.4.peg.3959"/>
<dbReference type="Gene3D" id="1.10.510.10">
    <property type="entry name" value="Transferase(Phosphotransferase) domain 1"/>
    <property type="match status" value="1"/>
</dbReference>
<evidence type="ECO:0000256" key="2">
    <source>
        <dbReference type="ARBA" id="ARBA00022840"/>
    </source>
</evidence>
<dbReference type="OrthoDB" id="9801841at2"/>
<accession>A0A099KBX0</accession>
<keyword evidence="3" id="KW-0802">TPR repeat</keyword>
<dbReference type="PROSITE" id="PS50011">
    <property type="entry name" value="PROTEIN_KINASE_DOM"/>
    <property type="match status" value="1"/>
</dbReference>
<dbReference type="InterPro" id="IPR011009">
    <property type="entry name" value="Kinase-like_dom_sf"/>
</dbReference>
<comment type="caution">
    <text evidence="6">The sequence shown here is derived from an EMBL/GenBank/DDBJ whole genome shotgun (WGS) entry which is preliminary data.</text>
</comment>
<keyword evidence="6" id="KW-0418">Kinase</keyword>
<dbReference type="Proteomes" id="UP000029843">
    <property type="component" value="Unassembled WGS sequence"/>
</dbReference>
<dbReference type="GO" id="GO:0005737">
    <property type="term" value="C:cytoplasm"/>
    <property type="evidence" value="ECO:0007669"/>
    <property type="project" value="TreeGrafter"/>
</dbReference>
<dbReference type="GO" id="GO:0004674">
    <property type="term" value="F:protein serine/threonine kinase activity"/>
    <property type="evidence" value="ECO:0007669"/>
    <property type="project" value="UniProtKB-KW"/>
</dbReference>
<dbReference type="SMART" id="SM00028">
    <property type="entry name" value="TPR"/>
    <property type="match status" value="5"/>
</dbReference>
<dbReference type="Pfam" id="PF13181">
    <property type="entry name" value="TPR_8"/>
    <property type="match status" value="1"/>
</dbReference>